<dbReference type="Proteomes" id="UP001356427">
    <property type="component" value="Unassembled WGS sequence"/>
</dbReference>
<evidence type="ECO:0000256" key="11">
    <source>
        <dbReference type="ARBA" id="ARBA00045023"/>
    </source>
</evidence>
<dbReference type="Pfam" id="PF01127">
    <property type="entry name" value="Sdh_cyt"/>
    <property type="match status" value="1"/>
</dbReference>
<dbReference type="SUPFAM" id="SSF81343">
    <property type="entry name" value="Fumarate reductase respiratory complex transmembrane subunits"/>
    <property type="match status" value="1"/>
</dbReference>
<evidence type="ECO:0000256" key="12">
    <source>
        <dbReference type="ARBA" id="ARBA00045847"/>
    </source>
</evidence>
<comment type="subunit">
    <text evidence="3">Component of complex II composed of four subunits: the flavoprotein (FP) SDHA, iron-sulfur protein (IP) SDHB, and a cytochrome b560 composed of SDHC and SDHD.</text>
</comment>
<organism evidence="14 15">
    <name type="scientific">Coregonus suidteri</name>
    <dbReference type="NCBI Taxonomy" id="861788"/>
    <lineage>
        <taxon>Eukaryota</taxon>
        <taxon>Metazoa</taxon>
        <taxon>Chordata</taxon>
        <taxon>Craniata</taxon>
        <taxon>Vertebrata</taxon>
        <taxon>Euteleostomi</taxon>
        <taxon>Actinopterygii</taxon>
        <taxon>Neopterygii</taxon>
        <taxon>Teleostei</taxon>
        <taxon>Protacanthopterygii</taxon>
        <taxon>Salmoniformes</taxon>
        <taxon>Salmonidae</taxon>
        <taxon>Coregoninae</taxon>
        <taxon>Coregonus</taxon>
    </lineage>
</organism>
<evidence type="ECO:0000256" key="13">
    <source>
        <dbReference type="SAM" id="Phobius"/>
    </source>
</evidence>
<evidence type="ECO:0000256" key="5">
    <source>
        <dbReference type="ARBA" id="ARBA00022617"/>
    </source>
</evidence>
<feature type="transmembrane region" description="Helical" evidence="13">
    <location>
        <begin position="153"/>
        <end position="174"/>
    </location>
</feature>
<proteinExistence type="predicted"/>
<dbReference type="GO" id="GO:0016020">
    <property type="term" value="C:membrane"/>
    <property type="evidence" value="ECO:0007669"/>
    <property type="project" value="UniProtKB-SubCell"/>
</dbReference>
<reference evidence="14 15" key="1">
    <citation type="submission" date="2021-04" db="EMBL/GenBank/DDBJ databases">
        <authorList>
            <person name="De Guttry C."/>
            <person name="Zahm M."/>
            <person name="Klopp C."/>
            <person name="Cabau C."/>
            <person name="Louis A."/>
            <person name="Berthelot C."/>
            <person name="Parey E."/>
            <person name="Roest Crollius H."/>
            <person name="Montfort J."/>
            <person name="Robinson-Rechavi M."/>
            <person name="Bucao C."/>
            <person name="Bouchez O."/>
            <person name="Gislard M."/>
            <person name="Lluch J."/>
            <person name="Milhes M."/>
            <person name="Lampietro C."/>
            <person name="Lopez Roques C."/>
            <person name="Donnadieu C."/>
            <person name="Braasch I."/>
            <person name="Desvignes T."/>
            <person name="Postlethwait J."/>
            <person name="Bobe J."/>
            <person name="Wedekind C."/>
            <person name="Guiguen Y."/>
        </authorList>
    </citation>
    <scope>NUCLEOTIDE SEQUENCE [LARGE SCALE GENOMIC DNA]</scope>
    <source>
        <strain evidence="14">Cs_M1</strain>
        <tissue evidence="14">Blood</tissue>
    </source>
</reference>
<keyword evidence="15" id="KW-1185">Reference proteome</keyword>
<dbReference type="AlphaFoldDB" id="A0AAN8QM82"/>
<dbReference type="PANTHER" id="PTHR10978">
    <property type="entry name" value="SUCCINATE DEHYDROGENASE CYTOCHROME B560 SUBUNIT"/>
    <property type="match status" value="1"/>
</dbReference>
<evidence type="ECO:0000256" key="7">
    <source>
        <dbReference type="ARBA" id="ARBA00022723"/>
    </source>
</evidence>
<dbReference type="PROSITE" id="PS01001">
    <property type="entry name" value="SDH_CYT_2"/>
    <property type="match status" value="1"/>
</dbReference>
<evidence type="ECO:0000313" key="14">
    <source>
        <dbReference type="EMBL" id="KAK6303003.1"/>
    </source>
</evidence>
<dbReference type="InterPro" id="IPR000701">
    <property type="entry name" value="SuccDH_FuR_B_TM-su"/>
</dbReference>
<dbReference type="EMBL" id="JAGTTL010000025">
    <property type="protein sequence ID" value="KAK6303003.1"/>
    <property type="molecule type" value="Genomic_DNA"/>
</dbReference>
<dbReference type="NCBIfam" id="TIGR02970">
    <property type="entry name" value="succ_dehyd_cytB"/>
    <property type="match status" value="1"/>
</dbReference>
<evidence type="ECO:0000256" key="3">
    <source>
        <dbReference type="ARBA" id="ARBA00011758"/>
    </source>
</evidence>
<keyword evidence="9" id="KW-0408">Iron</keyword>
<dbReference type="InterPro" id="IPR018495">
    <property type="entry name" value="Succ_DH_cyt_bsu_CS"/>
</dbReference>
<keyword evidence="7" id="KW-0479">Metal-binding</keyword>
<evidence type="ECO:0000256" key="10">
    <source>
        <dbReference type="ARBA" id="ARBA00023136"/>
    </source>
</evidence>
<name>A0AAN8QM82_9TELE</name>
<comment type="function">
    <text evidence="12">Membrane-anchoring subunit of succinate dehydrogenase (SDH) that is involved in complex II of the mitochondrial electron transport chain and is responsible for transferring electrons from succinate to ubiquinone (coenzyme Q). SDH also oxidizes malate to the non-canonical enol form of oxaloacetate, enol-oxaloacetate. Enol-oxaloacetate, which is a potent inhibitor of the succinate dehydrogenase activity, is further isomerized into keto-oxaloacetate.</text>
</comment>
<feature type="transmembrane region" description="Helical" evidence="13">
    <location>
        <begin position="112"/>
        <end position="132"/>
    </location>
</feature>
<evidence type="ECO:0000256" key="9">
    <source>
        <dbReference type="ARBA" id="ARBA00023004"/>
    </source>
</evidence>
<keyword evidence="6 13" id="KW-0812">Transmembrane</keyword>
<comment type="caution">
    <text evidence="14">The sequence shown here is derived from an EMBL/GenBank/DDBJ whole genome shotgun (WGS) entry which is preliminary data.</text>
</comment>
<dbReference type="GO" id="GO:0046872">
    <property type="term" value="F:metal ion binding"/>
    <property type="evidence" value="ECO:0007669"/>
    <property type="project" value="UniProtKB-KW"/>
</dbReference>
<evidence type="ECO:0000256" key="2">
    <source>
        <dbReference type="ARBA" id="ARBA00005163"/>
    </source>
</evidence>
<dbReference type="PROSITE" id="PS01000">
    <property type="entry name" value="SDH_CYT_1"/>
    <property type="match status" value="1"/>
</dbReference>
<evidence type="ECO:0000256" key="1">
    <source>
        <dbReference type="ARBA" id="ARBA00004141"/>
    </source>
</evidence>
<protein>
    <recommendedName>
        <fullName evidence="4">Succinate dehydrogenase cytochrome b560 subunit, mitochondrial</fullName>
    </recommendedName>
    <alternativeName>
        <fullName evidence="11">Malate dehydrogenase [quinone] cytochrome b560 subunit</fullName>
    </alternativeName>
</protein>
<dbReference type="GO" id="GO:0006099">
    <property type="term" value="P:tricarboxylic acid cycle"/>
    <property type="evidence" value="ECO:0007669"/>
    <property type="project" value="InterPro"/>
</dbReference>
<dbReference type="GO" id="GO:0009055">
    <property type="term" value="F:electron transfer activity"/>
    <property type="evidence" value="ECO:0007669"/>
    <property type="project" value="InterPro"/>
</dbReference>
<comment type="pathway">
    <text evidence="2">Carbohydrate metabolism; tricarboxylic acid cycle.</text>
</comment>
<comment type="subcellular location">
    <subcellularLocation>
        <location evidence="1">Membrane</location>
        <topology evidence="1">Multi-pass membrane protein</topology>
    </subcellularLocation>
</comment>
<keyword evidence="8 13" id="KW-1133">Transmembrane helix</keyword>
<dbReference type="InterPro" id="IPR034804">
    <property type="entry name" value="SQR/QFR_C/D"/>
</dbReference>
<keyword evidence="5" id="KW-0349">Heme</keyword>
<evidence type="ECO:0000256" key="4">
    <source>
        <dbReference type="ARBA" id="ARBA00014631"/>
    </source>
</evidence>
<dbReference type="Gene3D" id="1.20.1300.10">
    <property type="entry name" value="Fumarate reductase/succinate dehydrogenase, transmembrane subunit"/>
    <property type="match status" value="1"/>
</dbReference>
<dbReference type="CDD" id="cd03499">
    <property type="entry name" value="SQR_TypeC_SdhC"/>
    <property type="match status" value="1"/>
</dbReference>
<dbReference type="PANTHER" id="PTHR10978:SF5">
    <property type="entry name" value="SUCCINATE DEHYDROGENASE CYTOCHROME B560 SUBUNIT, MITOCHONDRIAL"/>
    <property type="match status" value="1"/>
</dbReference>
<evidence type="ECO:0000256" key="6">
    <source>
        <dbReference type="ARBA" id="ARBA00022692"/>
    </source>
</evidence>
<dbReference type="InterPro" id="IPR014314">
    <property type="entry name" value="Succ_DH_cytb556"/>
</dbReference>
<feature type="transmembrane region" description="Helical" evidence="13">
    <location>
        <begin position="73"/>
        <end position="92"/>
    </location>
</feature>
<accession>A0AAN8QM82</accession>
<dbReference type="Gene3D" id="1.20.5.540">
    <property type="entry name" value="Single helix bin"/>
    <property type="match status" value="1"/>
</dbReference>
<dbReference type="GO" id="GO:0006121">
    <property type="term" value="P:mitochondrial electron transport, succinate to ubiquinone"/>
    <property type="evidence" value="ECO:0007669"/>
    <property type="project" value="TreeGrafter"/>
</dbReference>
<dbReference type="GO" id="GO:0005739">
    <property type="term" value="C:mitochondrion"/>
    <property type="evidence" value="ECO:0007669"/>
    <property type="project" value="GOC"/>
</dbReference>
<sequence length="230" mass="25728">MALLLRTLARQGTCLSRPQFGILYRHAVPMGTTANDEMNKFWAKNNKLNRPMSPHLTIYKWSMPMMMSITHRGTGVGLSGGISAFALLALVLPGNYPYYLDLIHSLSIGPALLSLAKFGIAFPVSYHTLNGIRHLFWDSGKGFKIPEVYRSGYVVIVLSILTSIAAIAYMQYALALLSEWYGPNRIKIPSPLNRHPSSLLSFRQTVFAAVNDQNQRRQIVQDPDSRGAYR</sequence>
<keyword evidence="10 13" id="KW-0472">Membrane</keyword>
<evidence type="ECO:0000256" key="8">
    <source>
        <dbReference type="ARBA" id="ARBA00022989"/>
    </source>
</evidence>
<dbReference type="FunFam" id="1.20.1300.10:FF:000006">
    <property type="entry name" value="Succinate dehydrogenase cytochrome b560 subunit, mitochondrial"/>
    <property type="match status" value="1"/>
</dbReference>
<gene>
    <name evidence="14" type="ORF">J4Q44_G00273580</name>
</gene>
<evidence type="ECO:0000313" key="15">
    <source>
        <dbReference type="Proteomes" id="UP001356427"/>
    </source>
</evidence>